<proteinExistence type="predicted"/>
<dbReference type="EMBL" id="CP000438">
    <property type="protein sequence ID" value="ABJ12482.1"/>
    <property type="molecule type" value="Genomic_DNA"/>
</dbReference>
<dbReference type="InterPro" id="IPR055799">
    <property type="entry name" value="DUF7375"/>
</dbReference>
<dbReference type="Proteomes" id="UP000000653">
    <property type="component" value="Chromosome"/>
</dbReference>
<evidence type="ECO:0000313" key="1">
    <source>
        <dbReference type="EMBL" id="ABJ12482.1"/>
    </source>
</evidence>
<dbReference type="RefSeq" id="WP_003138382.1">
    <property type="nucleotide sequence ID" value="NC_008463.1"/>
</dbReference>
<gene>
    <name evidence="1" type="ordered locus">PA14_22160</name>
</gene>
<name>A0A0H2ZDU2_PSEAB</name>
<sequence>MTKQIRLSRPQKEFFTKHVNSLLFNGLVETFSQVPGDYTSEQIADFVLAQEAEEMETLVKQFGYSVLSKVDFRTYKRVMDFIASDEYASVLQAIEEASPAISDKFAQMEIDFSEAHAEQYMEAVFKASTEDIEATADAAGMQDTEMREALKGFLEKEMSKLLGKMKGV</sequence>
<dbReference type="HOGENOM" id="CLU_1585064_0_0_6"/>
<dbReference type="KEGG" id="pau:PA14_22160"/>
<dbReference type="Pfam" id="PF24090">
    <property type="entry name" value="DUF7375"/>
    <property type="match status" value="1"/>
</dbReference>
<dbReference type="BioCyc" id="PAER208963:G1G74-1846-MONOMER"/>
<dbReference type="AlphaFoldDB" id="A0A0H2ZDU2"/>
<protein>
    <submittedName>
        <fullName evidence="1">Uncharacterized protein</fullName>
    </submittedName>
</protein>
<organism evidence="1 2">
    <name type="scientific">Pseudomonas aeruginosa (strain UCBPP-PA14)</name>
    <dbReference type="NCBI Taxonomy" id="208963"/>
    <lineage>
        <taxon>Bacteria</taxon>
        <taxon>Pseudomonadati</taxon>
        <taxon>Pseudomonadota</taxon>
        <taxon>Gammaproteobacteria</taxon>
        <taxon>Pseudomonadales</taxon>
        <taxon>Pseudomonadaceae</taxon>
        <taxon>Pseudomonas</taxon>
    </lineage>
</organism>
<evidence type="ECO:0000313" key="2">
    <source>
        <dbReference type="Proteomes" id="UP000000653"/>
    </source>
</evidence>
<reference evidence="1 2" key="1">
    <citation type="journal article" date="2006" name="Genome Biol.">
        <title>Genomic analysis reveals that Pseudomonas aeruginosa virulence is combinatorial.</title>
        <authorList>
            <person name="Lee D.G."/>
            <person name="Urbach J.M."/>
            <person name="Wu G."/>
            <person name="Liberati N.T."/>
            <person name="Feinbaum R.L."/>
            <person name="Miyata S."/>
            <person name="Diggins L.T."/>
            <person name="He J."/>
            <person name="Saucier M."/>
            <person name="Deziel E."/>
            <person name="Friedman L."/>
            <person name="Li L."/>
            <person name="Grills G."/>
            <person name="Montgomery K."/>
            <person name="Kucherlapati R."/>
            <person name="Rahme L.G."/>
            <person name="Ausubel F.M."/>
        </authorList>
    </citation>
    <scope>NUCLEOTIDE SEQUENCE [LARGE SCALE GENOMIC DNA]</scope>
    <source>
        <strain evidence="1 2">UCBPP-PA14</strain>
    </source>
</reference>
<accession>A0A0H2ZDU2</accession>